<sequence>MPIAVYVLGVAIFTLNTTEIMVAGLIPGISGELDVSVAAVGYLVSVYAFGMVVGGPLLTVAMRRIPPKRSLIWLLVVFVLGQALGALAQEYWVLVVARVVTALAAAAFFGVGAAVCVHLVGAERRGRAMAVLYGGITVAQVAGLPAATVIEQHAGWRASFWTVDALALLCIVAVMSRVPAVPGSRMPDLRSEIRVVRNARLWGAYATNALVIGSVVTGFSFLSPIFTDAGGFSSSTVPVLFAMYGVATVVGNTVVGRFADRWMRPILFGGLIALTIVLAGFALTLTHQVPSVVATALLGLIGLPLNPAMAARVMSVSDNGALVNALNGSAINVGVAVGPWLGGLGIDAGLGLSAPLWTGAIMAFIGVATLFPDFRQRAAPAEQSVPAATAPATHQGGKEP</sequence>
<dbReference type="PANTHER" id="PTHR43124:SF8">
    <property type="entry name" value="INNER MEMBRANE TRANSPORT PROTEIN YDHP"/>
    <property type="match status" value="1"/>
</dbReference>
<keyword evidence="4 7" id="KW-1133">Transmembrane helix</keyword>
<feature type="transmembrane region" description="Helical" evidence="7">
    <location>
        <begin position="201"/>
        <end position="226"/>
    </location>
</feature>
<feature type="transmembrane region" description="Helical" evidence="7">
    <location>
        <begin position="321"/>
        <end position="342"/>
    </location>
</feature>
<evidence type="ECO:0000313" key="10">
    <source>
        <dbReference type="Proteomes" id="UP001595997"/>
    </source>
</evidence>
<keyword evidence="10" id="KW-1185">Reference proteome</keyword>
<reference evidence="10" key="1">
    <citation type="journal article" date="2019" name="Int. J. Syst. Evol. Microbiol.">
        <title>The Global Catalogue of Microorganisms (GCM) 10K type strain sequencing project: providing services to taxonomists for standard genome sequencing and annotation.</title>
        <authorList>
            <consortium name="The Broad Institute Genomics Platform"/>
            <consortium name="The Broad Institute Genome Sequencing Center for Infectious Disease"/>
            <person name="Wu L."/>
            <person name="Ma J."/>
        </authorList>
    </citation>
    <scope>NUCLEOTIDE SEQUENCE [LARGE SCALE GENOMIC DNA]</scope>
    <source>
        <strain evidence="10">CGMCC 4.7357</strain>
    </source>
</reference>
<dbReference type="EMBL" id="JBHSFH010000005">
    <property type="protein sequence ID" value="MFC4494580.1"/>
    <property type="molecule type" value="Genomic_DNA"/>
</dbReference>
<proteinExistence type="predicted"/>
<keyword evidence="3 7" id="KW-0812">Transmembrane</keyword>
<dbReference type="PROSITE" id="PS50850">
    <property type="entry name" value="MFS"/>
    <property type="match status" value="1"/>
</dbReference>
<dbReference type="InterPro" id="IPR011701">
    <property type="entry name" value="MFS"/>
</dbReference>
<evidence type="ECO:0000256" key="1">
    <source>
        <dbReference type="ARBA" id="ARBA00004651"/>
    </source>
</evidence>
<comment type="caution">
    <text evidence="9">The sequence shown here is derived from an EMBL/GenBank/DDBJ whole genome shotgun (WGS) entry which is preliminary data.</text>
</comment>
<comment type="subcellular location">
    <subcellularLocation>
        <location evidence="1">Cell membrane</location>
        <topology evidence="1">Multi-pass membrane protein</topology>
    </subcellularLocation>
</comment>
<feature type="transmembrane region" description="Helical" evidence="7">
    <location>
        <begin position="7"/>
        <end position="29"/>
    </location>
</feature>
<feature type="transmembrane region" description="Helical" evidence="7">
    <location>
        <begin position="128"/>
        <end position="147"/>
    </location>
</feature>
<dbReference type="Proteomes" id="UP001595997">
    <property type="component" value="Unassembled WGS sequence"/>
</dbReference>
<feature type="transmembrane region" description="Helical" evidence="7">
    <location>
        <begin position="266"/>
        <end position="285"/>
    </location>
</feature>
<name>A0ABV9A6R7_9ACTN</name>
<keyword evidence="2" id="KW-1003">Cell membrane</keyword>
<feature type="domain" description="Major facilitator superfamily (MFS) profile" evidence="8">
    <location>
        <begin position="2"/>
        <end position="378"/>
    </location>
</feature>
<evidence type="ECO:0000256" key="4">
    <source>
        <dbReference type="ARBA" id="ARBA00022989"/>
    </source>
</evidence>
<dbReference type="PANTHER" id="PTHR43124">
    <property type="entry name" value="PURINE EFFLUX PUMP PBUE"/>
    <property type="match status" value="1"/>
</dbReference>
<dbReference type="InterPro" id="IPR020846">
    <property type="entry name" value="MFS_dom"/>
</dbReference>
<feature type="transmembrane region" description="Helical" evidence="7">
    <location>
        <begin position="238"/>
        <end position="259"/>
    </location>
</feature>
<dbReference type="SUPFAM" id="SSF103473">
    <property type="entry name" value="MFS general substrate transporter"/>
    <property type="match status" value="1"/>
</dbReference>
<gene>
    <name evidence="9" type="ORF">ACFPA8_10595</name>
</gene>
<dbReference type="CDD" id="cd17324">
    <property type="entry name" value="MFS_NepI_like"/>
    <property type="match status" value="1"/>
</dbReference>
<feature type="transmembrane region" description="Helical" evidence="7">
    <location>
        <begin position="354"/>
        <end position="371"/>
    </location>
</feature>
<evidence type="ECO:0000259" key="8">
    <source>
        <dbReference type="PROSITE" id="PS50850"/>
    </source>
</evidence>
<feature type="transmembrane region" description="Helical" evidence="7">
    <location>
        <begin position="159"/>
        <end position="180"/>
    </location>
</feature>
<dbReference type="Gene3D" id="1.20.1250.20">
    <property type="entry name" value="MFS general substrate transporter like domains"/>
    <property type="match status" value="2"/>
</dbReference>
<dbReference type="InterPro" id="IPR036259">
    <property type="entry name" value="MFS_trans_sf"/>
</dbReference>
<feature type="transmembrane region" description="Helical" evidence="7">
    <location>
        <begin position="95"/>
        <end position="121"/>
    </location>
</feature>
<evidence type="ECO:0000256" key="5">
    <source>
        <dbReference type="ARBA" id="ARBA00023136"/>
    </source>
</evidence>
<feature type="transmembrane region" description="Helical" evidence="7">
    <location>
        <begin position="291"/>
        <end position="309"/>
    </location>
</feature>
<evidence type="ECO:0000313" key="9">
    <source>
        <dbReference type="EMBL" id="MFC4494580.1"/>
    </source>
</evidence>
<organism evidence="9 10">
    <name type="scientific">Streptomyces ovatisporus</name>
    <dbReference type="NCBI Taxonomy" id="1128682"/>
    <lineage>
        <taxon>Bacteria</taxon>
        <taxon>Bacillati</taxon>
        <taxon>Actinomycetota</taxon>
        <taxon>Actinomycetes</taxon>
        <taxon>Kitasatosporales</taxon>
        <taxon>Streptomycetaceae</taxon>
        <taxon>Streptomyces</taxon>
    </lineage>
</organism>
<protein>
    <submittedName>
        <fullName evidence="9">MFS transporter</fullName>
    </submittedName>
</protein>
<feature type="transmembrane region" description="Helical" evidence="7">
    <location>
        <begin position="35"/>
        <end position="59"/>
    </location>
</feature>
<evidence type="ECO:0000256" key="2">
    <source>
        <dbReference type="ARBA" id="ARBA00022475"/>
    </source>
</evidence>
<accession>A0ABV9A6R7</accession>
<dbReference type="Pfam" id="PF07690">
    <property type="entry name" value="MFS_1"/>
    <property type="match status" value="1"/>
</dbReference>
<evidence type="ECO:0000256" key="6">
    <source>
        <dbReference type="SAM" id="MobiDB-lite"/>
    </source>
</evidence>
<dbReference type="InterPro" id="IPR050189">
    <property type="entry name" value="MFS_Efflux_Transporters"/>
</dbReference>
<dbReference type="RefSeq" id="WP_386445841.1">
    <property type="nucleotide sequence ID" value="NZ_JBHSFH010000005.1"/>
</dbReference>
<evidence type="ECO:0000256" key="3">
    <source>
        <dbReference type="ARBA" id="ARBA00022692"/>
    </source>
</evidence>
<feature type="transmembrane region" description="Helical" evidence="7">
    <location>
        <begin position="71"/>
        <end position="89"/>
    </location>
</feature>
<evidence type="ECO:0000256" key="7">
    <source>
        <dbReference type="SAM" id="Phobius"/>
    </source>
</evidence>
<keyword evidence="5 7" id="KW-0472">Membrane</keyword>
<feature type="region of interest" description="Disordered" evidence="6">
    <location>
        <begin position="381"/>
        <end position="400"/>
    </location>
</feature>